<organism evidence="3 4">
    <name type="scientific">Helicobacter ganmani</name>
    <dbReference type="NCBI Taxonomy" id="60246"/>
    <lineage>
        <taxon>Bacteria</taxon>
        <taxon>Pseudomonadati</taxon>
        <taxon>Campylobacterota</taxon>
        <taxon>Epsilonproteobacteria</taxon>
        <taxon>Campylobacterales</taxon>
        <taxon>Helicobacteraceae</taxon>
        <taxon>Helicobacter</taxon>
    </lineage>
</organism>
<sequence>MKNLFVILITYTKSMSEIETILPAHRAFLQKGYESKNLLASGPQNPKVGGIVVGTFDSKEAAEEFFKNDPYALNSVATHQVLEFTPVLHQGFLKEFLDS</sequence>
<keyword evidence="4" id="KW-1185">Reference proteome</keyword>
<evidence type="ECO:0000259" key="2">
    <source>
        <dbReference type="Pfam" id="PF03795"/>
    </source>
</evidence>
<proteinExistence type="inferred from homology"/>
<gene>
    <name evidence="3" type="ORF">CQA43_01470</name>
</gene>
<keyword evidence="3" id="KW-0378">Hydrolase</keyword>
<dbReference type="PANTHER" id="PTHR37828">
    <property type="entry name" value="GSR2449 PROTEIN"/>
    <property type="match status" value="1"/>
</dbReference>
<accession>A0A3D8IH13</accession>
<name>A0A3D8IH13_9HELI</name>
<dbReference type="PANTHER" id="PTHR37828:SF1">
    <property type="entry name" value="YCII-RELATED DOMAIN-CONTAINING PROTEIN"/>
    <property type="match status" value="1"/>
</dbReference>
<comment type="caution">
    <text evidence="3">The sequence shown here is derived from an EMBL/GenBank/DDBJ whole genome shotgun (WGS) entry which is preliminary data.</text>
</comment>
<evidence type="ECO:0000256" key="1">
    <source>
        <dbReference type="ARBA" id="ARBA00007689"/>
    </source>
</evidence>
<dbReference type="RefSeq" id="WP_115550834.1">
    <property type="nucleotide sequence ID" value="NZ_CAONBV010000007.1"/>
</dbReference>
<dbReference type="AlphaFoldDB" id="A0A3D8IH13"/>
<comment type="similarity">
    <text evidence="1">Belongs to the YciI family.</text>
</comment>
<dbReference type="SUPFAM" id="SSF54909">
    <property type="entry name" value="Dimeric alpha+beta barrel"/>
    <property type="match status" value="1"/>
</dbReference>
<feature type="domain" description="YCII-related" evidence="2">
    <location>
        <begin position="4"/>
        <end position="84"/>
    </location>
</feature>
<dbReference type="GO" id="GO:0016787">
    <property type="term" value="F:hydrolase activity"/>
    <property type="evidence" value="ECO:0007669"/>
    <property type="project" value="UniProtKB-KW"/>
</dbReference>
<protein>
    <submittedName>
        <fullName evidence="3">GTP cyclohydrolase</fullName>
    </submittedName>
</protein>
<evidence type="ECO:0000313" key="3">
    <source>
        <dbReference type="EMBL" id="RDU64499.1"/>
    </source>
</evidence>
<dbReference type="Proteomes" id="UP000256650">
    <property type="component" value="Unassembled WGS sequence"/>
</dbReference>
<dbReference type="InterPro" id="IPR011008">
    <property type="entry name" value="Dimeric_a/b-barrel"/>
</dbReference>
<dbReference type="EMBL" id="NXLS01000001">
    <property type="protein sequence ID" value="RDU64499.1"/>
    <property type="molecule type" value="Genomic_DNA"/>
</dbReference>
<dbReference type="GeneID" id="82534960"/>
<evidence type="ECO:0000313" key="4">
    <source>
        <dbReference type="Proteomes" id="UP000256650"/>
    </source>
</evidence>
<dbReference type="InterPro" id="IPR005545">
    <property type="entry name" value="YCII"/>
</dbReference>
<dbReference type="Gene3D" id="3.30.70.1060">
    <property type="entry name" value="Dimeric alpha+beta barrel"/>
    <property type="match status" value="1"/>
</dbReference>
<reference evidence="3 4" key="1">
    <citation type="submission" date="2018-04" db="EMBL/GenBank/DDBJ databases">
        <title>Novel Campyloabacter and Helicobacter Species and Strains.</title>
        <authorList>
            <person name="Mannion A.J."/>
            <person name="Shen Z."/>
            <person name="Fox J.G."/>
        </authorList>
    </citation>
    <scope>NUCLEOTIDE SEQUENCE [LARGE SCALE GENOMIC DNA]</scope>
    <source>
        <strain evidence="3 4">MIT 99-5101</strain>
    </source>
</reference>
<dbReference type="OrthoDB" id="9814407at2"/>
<dbReference type="Pfam" id="PF03795">
    <property type="entry name" value="YCII"/>
    <property type="match status" value="1"/>
</dbReference>